<dbReference type="GO" id="GO:0005737">
    <property type="term" value="C:cytoplasm"/>
    <property type="evidence" value="ECO:0007669"/>
    <property type="project" value="TreeGrafter"/>
</dbReference>
<dbReference type="AlphaFoldDB" id="A0A9X9T7X5"/>
<evidence type="ECO:0000313" key="6">
    <source>
        <dbReference type="Proteomes" id="UP001163096"/>
    </source>
</evidence>
<dbReference type="Proteomes" id="UP001163096">
    <property type="component" value="Chromosome"/>
</dbReference>
<sequence length="294" mass="33011">MRVRKYPREMLSVLTDAEWVDTTRRPYVRGDDAFIPVKTGYAADEVIAEKTPYSGRGYQMLGDVALLHGRPPTEQEIREIGDWIHPRGIVYVSGYRGEKRIPDASVVYGECGEVCHHEAGFIFYLDPMTVMFAMGNREEKMRMSELIRTSGEHHPIRCADMFAGIGYFTIPAAVHGATVHAMEINPDSFHYLEKNIVANSVEAAVTPELGDCRDNLNGVYDHILMGHFDALAFLPDACAHVRRGTVLHVHTVGEQYDAISKICEEAGFSTKITPYRVKKYGPGAWHMVHDVVIQ</sequence>
<proteinExistence type="predicted"/>
<reference evidence="5" key="1">
    <citation type="submission" date="2022-11" db="EMBL/GenBank/DDBJ databases">
        <title>Complete genome sequence of Methanogenium organophilum DSM 3596.</title>
        <authorList>
            <person name="Chen S.-C."/>
            <person name="Lai S.-J."/>
            <person name="You Y.-T."/>
        </authorList>
    </citation>
    <scope>NUCLEOTIDE SEQUENCE</scope>
    <source>
        <strain evidence="5">DSM 3596</strain>
    </source>
</reference>
<feature type="domain" description="SAM-dependent methyltransferase TRM5/TYW2-type" evidence="4">
    <location>
        <begin position="58"/>
        <end position="294"/>
    </location>
</feature>
<dbReference type="GO" id="GO:0008175">
    <property type="term" value="F:tRNA methyltransferase activity"/>
    <property type="evidence" value="ECO:0007669"/>
    <property type="project" value="TreeGrafter"/>
</dbReference>
<dbReference type="GeneID" id="76835866"/>
<evidence type="ECO:0000256" key="3">
    <source>
        <dbReference type="ARBA" id="ARBA00022694"/>
    </source>
</evidence>
<dbReference type="CDD" id="cd02440">
    <property type="entry name" value="AdoMet_MTases"/>
    <property type="match status" value="1"/>
</dbReference>
<dbReference type="Gene3D" id="3.40.50.150">
    <property type="entry name" value="Vaccinia Virus protein VP39"/>
    <property type="match status" value="1"/>
</dbReference>
<dbReference type="InterPro" id="IPR030382">
    <property type="entry name" value="MeTrfase_TRM5/TYW2"/>
</dbReference>
<dbReference type="KEGG" id="mou:OU421_12150"/>
<dbReference type="PANTHER" id="PTHR23245">
    <property type="entry name" value="TRNA METHYLTRANSFERASE"/>
    <property type="match status" value="1"/>
</dbReference>
<keyword evidence="3" id="KW-0819">tRNA processing</keyword>
<keyword evidence="6" id="KW-1185">Reference proteome</keyword>
<gene>
    <name evidence="5" type="ORF">OU421_12150</name>
</gene>
<organism evidence="5 6">
    <name type="scientific">Methanogenium organophilum</name>
    <dbReference type="NCBI Taxonomy" id="2199"/>
    <lineage>
        <taxon>Archaea</taxon>
        <taxon>Methanobacteriati</taxon>
        <taxon>Methanobacteriota</taxon>
        <taxon>Stenosarchaea group</taxon>
        <taxon>Methanomicrobia</taxon>
        <taxon>Methanomicrobiales</taxon>
        <taxon>Methanomicrobiaceae</taxon>
        <taxon>Methanogenium</taxon>
    </lineage>
</organism>
<dbReference type="RefSeq" id="WP_268186367.1">
    <property type="nucleotide sequence ID" value="NZ_CP113361.1"/>
</dbReference>
<dbReference type="Pfam" id="PF02475">
    <property type="entry name" value="TRM5-TYW2_MTfase"/>
    <property type="match status" value="1"/>
</dbReference>
<evidence type="ECO:0000259" key="4">
    <source>
        <dbReference type="PROSITE" id="PS51684"/>
    </source>
</evidence>
<dbReference type="GO" id="GO:0030488">
    <property type="term" value="P:tRNA methylation"/>
    <property type="evidence" value="ECO:0007669"/>
    <property type="project" value="TreeGrafter"/>
</dbReference>
<protein>
    <submittedName>
        <fullName evidence="5">SAM-dependent methyltransferase</fullName>
    </submittedName>
</protein>
<evidence type="ECO:0000256" key="1">
    <source>
        <dbReference type="ARBA" id="ARBA00022679"/>
    </source>
</evidence>
<dbReference type="EMBL" id="CP113361">
    <property type="protein sequence ID" value="WAI01150.1"/>
    <property type="molecule type" value="Genomic_DNA"/>
</dbReference>
<accession>A0A9X9T7X5</accession>
<evidence type="ECO:0000313" key="5">
    <source>
        <dbReference type="EMBL" id="WAI01150.1"/>
    </source>
</evidence>
<keyword evidence="1" id="KW-0808">Transferase</keyword>
<dbReference type="InterPro" id="IPR029063">
    <property type="entry name" value="SAM-dependent_MTases_sf"/>
</dbReference>
<dbReference type="PROSITE" id="PS51684">
    <property type="entry name" value="SAM_MT_TRM5_TYW2"/>
    <property type="match status" value="1"/>
</dbReference>
<dbReference type="SUPFAM" id="SSF53335">
    <property type="entry name" value="S-adenosyl-L-methionine-dependent methyltransferases"/>
    <property type="match status" value="1"/>
</dbReference>
<dbReference type="InterPro" id="IPR056743">
    <property type="entry name" value="TRM5-TYW2-like_MTfase"/>
</dbReference>
<name>A0A9X9T7X5_METOG</name>
<evidence type="ECO:0000256" key="2">
    <source>
        <dbReference type="ARBA" id="ARBA00022691"/>
    </source>
</evidence>
<keyword evidence="2" id="KW-0949">S-adenosyl-L-methionine</keyword>
<keyword evidence="5" id="KW-0489">Methyltransferase</keyword>